<feature type="signal peptide" evidence="14">
    <location>
        <begin position="1"/>
        <end position="21"/>
    </location>
</feature>
<keyword evidence="10 11" id="KW-0143">Chaperone</keyword>
<comment type="similarity">
    <text evidence="2 11 14">Belongs to the calreticulin family.</text>
</comment>
<evidence type="ECO:0000256" key="13">
    <source>
        <dbReference type="PIRSR" id="PIRSR002356-3"/>
    </source>
</evidence>
<dbReference type="SUPFAM" id="SSF49899">
    <property type="entry name" value="Concanavalin A-like lectins/glucanases"/>
    <property type="match status" value="1"/>
</dbReference>
<comment type="subcellular location">
    <subcellularLocation>
        <location evidence="1 11">Endoplasmic reticulum lumen</location>
    </subcellularLocation>
</comment>
<keyword evidence="3" id="KW-0479">Metal-binding</keyword>
<evidence type="ECO:0000256" key="5">
    <source>
        <dbReference type="ARBA" id="ARBA00022734"/>
    </source>
</evidence>
<evidence type="ECO:0000256" key="12">
    <source>
        <dbReference type="PIRSR" id="PIRSR002356-1"/>
    </source>
</evidence>
<evidence type="ECO:0000256" key="9">
    <source>
        <dbReference type="ARBA" id="ARBA00022837"/>
    </source>
</evidence>
<keyword evidence="7 11" id="KW-0256">Endoplasmic reticulum</keyword>
<dbReference type="GO" id="GO:0051082">
    <property type="term" value="F:unfolded protein binding"/>
    <property type="evidence" value="ECO:0007669"/>
    <property type="project" value="InterPro"/>
</dbReference>
<keyword evidence="6" id="KW-0677">Repeat</keyword>
<dbReference type="GO" id="GO:0036503">
    <property type="term" value="P:ERAD pathway"/>
    <property type="evidence" value="ECO:0007669"/>
    <property type="project" value="TreeGrafter"/>
</dbReference>
<evidence type="ECO:0000256" key="7">
    <source>
        <dbReference type="ARBA" id="ARBA00022824"/>
    </source>
</evidence>
<evidence type="ECO:0000313" key="17">
    <source>
        <dbReference type="Proteomes" id="UP000789572"/>
    </source>
</evidence>
<feature type="binding site" evidence="12">
    <location>
        <position position="137"/>
    </location>
    <ligand>
        <name>an alpha-D-glucoside</name>
        <dbReference type="ChEBI" id="CHEBI:22390"/>
    </ligand>
</feature>
<keyword evidence="13" id="KW-1015">Disulfide bond</keyword>
<dbReference type="InterPro" id="IPR001580">
    <property type="entry name" value="Calret/calnex"/>
</dbReference>
<dbReference type="OrthoDB" id="1938156at2759"/>
<gene>
    <name evidence="16" type="ORF">POCULU_LOCUS7754</name>
</gene>
<evidence type="ECO:0000313" key="16">
    <source>
        <dbReference type="EMBL" id="CAG8606921.1"/>
    </source>
</evidence>
<comment type="caution">
    <text evidence="16">The sequence shown here is derived from an EMBL/GenBank/DDBJ whole genome shotgun (WGS) entry which is preliminary data.</text>
</comment>
<dbReference type="PANTHER" id="PTHR11073:SF2">
    <property type="entry name" value="CALRETICULIN"/>
    <property type="match status" value="1"/>
</dbReference>
<dbReference type="GO" id="GO:0030246">
    <property type="term" value="F:carbohydrate binding"/>
    <property type="evidence" value="ECO:0007669"/>
    <property type="project" value="UniProtKB-KW"/>
</dbReference>
<dbReference type="PROSITE" id="PS00803">
    <property type="entry name" value="CALRETICULIN_1"/>
    <property type="match status" value="1"/>
</dbReference>
<dbReference type="AlphaFoldDB" id="A0A9N9CKV8"/>
<dbReference type="SUPFAM" id="SSF63887">
    <property type="entry name" value="P-domain of calnexin/calreticulin"/>
    <property type="match status" value="1"/>
</dbReference>
<feature type="binding site" evidence="12">
    <location>
        <position position="318"/>
    </location>
    <ligand>
        <name>an alpha-D-glucoside</name>
        <dbReference type="ChEBI" id="CHEBI:22390"/>
    </ligand>
</feature>
<dbReference type="PANTHER" id="PTHR11073">
    <property type="entry name" value="CALRETICULIN AND CALNEXIN"/>
    <property type="match status" value="1"/>
</dbReference>
<feature type="binding site" evidence="12">
    <location>
        <position position="111"/>
    </location>
    <ligand>
        <name>an alpha-D-glucoside</name>
        <dbReference type="ChEBI" id="CHEBI:22390"/>
    </ligand>
</feature>
<feature type="disulfide bond" evidence="13">
    <location>
        <begin position="107"/>
        <end position="139"/>
    </location>
</feature>
<dbReference type="Pfam" id="PF00262">
    <property type="entry name" value="Calreticulin"/>
    <property type="match status" value="1"/>
</dbReference>
<evidence type="ECO:0000256" key="6">
    <source>
        <dbReference type="ARBA" id="ARBA00022737"/>
    </source>
</evidence>
<dbReference type="InterPro" id="IPR013320">
    <property type="entry name" value="ConA-like_dom_sf"/>
</dbReference>
<feature type="binding site" evidence="12">
    <location>
        <position position="130"/>
    </location>
    <ligand>
        <name>an alpha-D-glucoside</name>
        <dbReference type="ChEBI" id="CHEBI:22390"/>
    </ligand>
</feature>
<dbReference type="PROSITE" id="PS00804">
    <property type="entry name" value="CALRETICULIN_2"/>
    <property type="match status" value="1"/>
</dbReference>
<dbReference type="GO" id="GO:0005788">
    <property type="term" value="C:endoplasmic reticulum lumen"/>
    <property type="evidence" value="ECO:0007669"/>
    <property type="project" value="UniProtKB-SubCell"/>
</dbReference>
<dbReference type="Proteomes" id="UP000789572">
    <property type="component" value="Unassembled WGS sequence"/>
</dbReference>
<keyword evidence="9" id="KW-0106">Calcium</keyword>
<evidence type="ECO:0000256" key="1">
    <source>
        <dbReference type="ARBA" id="ARBA00004319"/>
    </source>
</evidence>
<dbReference type="GO" id="GO:0006457">
    <property type="term" value="P:protein folding"/>
    <property type="evidence" value="ECO:0007669"/>
    <property type="project" value="InterPro"/>
</dbReference>
<dbReference type="Gene3D" id="2.60.120.200">
    <property type="match status" value="1"/>
</dbReference>
<evidence type="ECO:0000256" key="2">
    <source>
        <dbReference type="ARBA" id="ARBA00010983"/>
    </source>
</evidence>
<dbReference type="EMBL" id="CAJVPJ010001889">
    <property type="protein sequence ID" value="CAG8606921.1"/>
    <property type="molecule type" value="Genomic_DNA"/>
</dbReference>
<evidence type="ECO:0000256" key="3">
    <source>
        <dbReference type="ARBA" id="ARBA00022723"/>
    </source>
</evidence>
<dbReference type="Gene3D" id="2.10.250.10">
    <property type="entry name" value="Calreticulin/calnexin, P domain"/>
    <property type="match status" value="1"/>
</dbReference>
<feature type="region of interest" description="Disordered" evidence="15">
    <location>
        <begin position="371"/>
        <end position="406"/>
    </location>
</feature>
<dbReference type="PRINTS" id="PR00626">
    <property type="entry name" value="CALRETICULIN"/>
</dbReference>
<dbReference type="FunFam" id="2.10.250.10:FF:000002">
    <property type="entry name" value="Calreticulin"/>
    <property type="match status" value="1"/>
</dbReference>
<dbReference type="GO" id="GO:0005509">
    <property type="term" value="F:calcium ion binding"/>
    <property type="evidence" value="ECO:0007669"/>
    <property type="project" value="InterPro"/>
</dbReference>
<accession>A0A9N9CKV8</accession>
<dbReference type="InterPro" id="IPR009033">
    <property type="entry name" value="Calreticulin/calnexin_P_dom_sf"/>
</dbReference>
<feature type="chain" id="PRO_5040535606" description="Calreticulin" evidence="14">
    <location>
        <begin position="22"/>
        <end position="425"/>
    </location>
</feature>
<name>A0A9N9CKV8_9GLOM</name>
<dbReference type="PROSITE" id="PS00805">
    <property type="entry name" value="CALRETICULIN_REPEAT"/>
    <property type="match status" value="1"/>
</dbReference>
<feature type="region of interest" description="Disordered" evidence="15">
    <location>
        <begin position="208"/>
        <end position="274"/>
    </location>
</feature>
<keyword evidence="4 14" id="KW-0732">Signal</keyword>
<keyword evidence="17" id="KW-1185">Reference proteome</keyword>
<evidence type="ECO:0000256" key="15">
    <source>
        <dbReference type="SAM" id="MobiDB-lite"/>
    </source>
</evidence>
<keyword evidence="8" id="KW-0862">Zinc</keyword>
<proteinExistence type="inferred from homology"/>
<dbReference type="InterPro" id="IPR018124">
    <property type="entry name" value="Calret/calnex_CS"/>
</dbReference>
<dbReference type="GO" id="GO:0005789">
    <property type="term" value="C:endoplasmic reticulum membrane"/>
    <property type="evidence" value="ECO:0007669"/>
    <property type="project" value="TreeGrafter"/>
</dbReference>
<evidence type="ECO:0000256" key="11">
    <source>
        <dbReference type="PIRNR" id="PIRNR002356"/>
    </source>
</evidence>
<keyword evidence="5" id="KW-0430">Lectin</keyword>
<organism evidence="16 17">
    <name type="scientific">Paraglomus occultum</name>
    <dbReference type="NCBI Taxonomy" id="144539"/>
    <lineage>
        <taxon>Eukaryota</taxon>
        <taxon>Fungi</taxon>
        <taxon>Fungi incertae sedis</taxon>
        <taxon>Mucoromycota</taxon>
        <taxon>Glomeromycotina</taxon>
        <taxon>Glomeromycetes</taxon>
        <taxon>Paraglomerales</taxon>
        <taxon>Paraglomeraceae</taxon>
        <taxon>Paraglomus</taxon>
    </lineage>
</organism>
<dbReference type="InterPro" id="IPR009169">
    <property type="entry name" value="Calreticulin"/>
</dbReference>
<evidence type="ECO:0000256" key="8">
    <source>
        <dbReference type="ARBA" id="ARBA00022833"/>
    </source>
</evidence>
<reference evidence="16" key="1">
    <citation type="submission" date="2021-06" db="EMBL/GenBank/DDBJ databases">
        <authorList>
            <person name="Kallberg Y."/>
            <person name="Tangrot J."/>
            <person name="Rosling A."/>
        </authorList>
    </citation>
    <scope>NUCLEOTIDE SEQUENCE</scope>
    <source>
        <strain evidence="16">IA702</strain>
    </source>
</reference>
<protein>
    <recommendedName>
        <fullName evidence="11">Calreticulin</fullName>
    </recommendedName>
</protein>
<evidence type="ECO:0000256" key="14">
    <source>
        <dbReference type="RuleBase" id="RU362126"/>
    </source>
</evidence>
<feature type="binding site" evidence="12">
    <location>
        <position position="113"/>
    </location>
    <ligand>
        <name>an alpha-D-glucoside</name>
        <dbReference type="ChEBI" id="CHEBI:22390"/>
    </ligand>
</feature>
<evidence type="ECO:0000256" key="4">
    <source>
        <dbReference type="ARBA" id="ARBA00022729"/>
    </source>
</evidence>
<dbReference type="PIRSF" id="PIRSF002356">
    <property type="entry name" value="Calreticulin"/>
    <property type="match status" value="1"/>
</dbReference>
<feature type="compositionally biased region" description="Acidic residues" evidence="15">
    <location>
        <begin position="372"/>
        <end position="393"/>
    </location>
</feature>
<sequence length="425" mass="48623">MRLKKAAVFGFLCAIIAEAQAKVYFEETFSDDEWQKRWTVSKHRDDLGVFRVYPGIFHADANASRGLQTSQDAKFYAISSQLTETIDNTDKPLVVQFTVKHEQGIDCGGGYVKLLPPEFDSDKFDGDSKYNIMFGPDICGLKRKIHFILHHENQNKELKKEIGCPVDEYTHLYRLVVQPNQTYSISLDDKLVSEGLLVDDFDLLTPKNIKDPTAVKPEDWVDDATIPDPEDKKPEDWVDGPALIPDPEASKPDDWDDEADGSWEPPQIPNPDYNGPWSPKLISNPDYKGPWEAPLIPNPDYRDDPLLHAFNTAYIGFDLWQVKSGTIFDNILITDDVEYAQEFADKIFFAYRDVELQAKKKYDELVQKVKDEEGENTFDDNDTEEQDDKEAEEAAPPVLKEQEEPDELDELFANYEQQLGIKDEL</sequence>
<evidence type="ECO:0000256" key="10">
    <source>
        <dbReference type="ARBA" id="ARBA00023186"/>
    </source>
</evidence>